<dbReference type="Pfam" id="PF00728">
    <property type="entry name" value="Glyco_hydro_20"/>
    <property type="match status" value="1"/>
</dbReference>
<gene>
    <name evidence="8" type="ORF">LCGC14_0881790</name>
</gene>
<evidence type="ECO:0000256" key="2">
    <source>
        <dbReference type="ARBA" id="ARBA00006285"/>
    </source>
</evidence>
<dbReference type="GO" id="GO:0030203">
    <property type="term" value="P:glycosaminoglycan metabolic process"/>
    <property type="evidence" value="ECO:0007669"/>
    <property type="project" value="TreeGrafter"/>
</dbReference>
<dbReference type="InterPro" id="IPR029018">
    <property type="entry name" value="Hex-like_dom2"/>
</dbReference>
<feature type="domain" description="Glycoside hydrolase family 20 catalytic" evidence="6">
    <location>
        <begin position="168"/>
        <end position="296"/>
    </location>
</feature>
<keyword evidence="4" id="KW-0378">Hydrolase</keyword>
<keyword evidence="5" id="KW-0326">Glycosidase</keyword>
<dbReference type="InterPro" id="IPR017853">
    <property type="entry name" value="GH"/>
</dbReference>
<comment type="caution">
    <text evidence="8">The sequence shown here is derived from an EMBL/GenBank/DDBJ whole genome shotgun (WGS) entry which is preliminary data.</text>
</comment>
<organism evidence="8">
    <name type="scientific">marine sediment metagenome</name>
    <dbReference type="NCBI Taxonomy" id="412755"/>
    <lineage>
        <taxon>unclassified sequences</taxon>
        <taxon>metagenomes</taxon>
        <taxon>ecological metagenomes</taxon>
    </lineage>
</organism>
<dbReference type="InterPro" id="IPR015882">
    <property type="entry name" value="HEX_bac_N"/>
</dbReference>
<comment type="catalytic activity">
    <reaction evidence="1">
        <text>Hydrolysis of terminal non-reducing N-acetyl-D-hexosamine residues in N-acetyl-beta-D-hexosaminides.</text>
        <dbReference type="EC" id="3.2.1.52"/>
    </reaction>
</comment>
<reference evidence="8" key="1">
    <citation type="journal article" date="2015" name="Nature">
        <title>Complex archaea that bridge the gap between prokaryotes and eukaryotes.</title>
        <authorList>
            <person name="Spang A."/>
            <person name="Saw J.H."/>
            <person name="Jorgensen S.L."/>
            <person name="Zaremba-Niedzwiedzka K."/>
            <person name="Martijn J."/>
            <person name="Lind A.E."/>
            <person name="van Eijk R."/>
            <person name="Schleper C."/>
            <person name="Guy L."/>
            <person name="Ettema T.J."/>
        </authorList>
    </citation>
    <scope>NUCLEOTIDE SEQUENCE</scope>
</reference>
<dbReference type="GO" id="GO:0016020">
    <property type="term" value="C:membrane"/>
    <property type="evidence" value="ECO:0007669"/>
    <property type="project" value="TreeGrafter"/>
</dbReference>
<evidence type="ECO:0000313" key="8">
    <source>
        <dbReference type="EMBL" id="KKN25722.1"/>
    </source>
</evidence>
<dbReference type="AlphaFoldDB" id="A0A0F9PM96"/>
<sequence>MFIILENLEEIEGTAEEILLIPYPRYMKIINSQRIQIQENSKLITDLDEKYHYIIEELQEILLTFGLNKRLEVSGIQDLDKTPEMRLFIDKKYESFPESLYDEVTSKKNYKDQGYLLISIDSQLFIESNSPQGMYYGIQTLIQLLNSNKNKLSISSLIIIDFPSLEIRGVSDDISRGQAPTIENLKKFIKNLSHFKINQYYLVYMLDMFKFKNFPDVGKSRGAYSREEIKDLLYYAKKCFVEVIPIFQTIGHWDNLLYNPNYWKYGEFPGSNSLNIANEEIYELLDMMICELSEVF</sequence>
<evidence type="ECO:0000259" key="6">
    <source>
        <dbReference type="Pfam" id="PF00728"/>
    </source>
</evidence>
<accession>A0A0F9PM96</accession>
<protein>
    <recommendedName>
        <fullName evidence="3">beta-N-acetylhexosaminidase</fullName>
        <ecNumber evidence="3">3.2.1.52</ecNumber>
    </recommendedName>
</protein>
<evidence type="ECO:0000259" key="7">
    <source>
        <dbReference type="Pfam" id="PF02838"/>
    </source>
</evidence>
<dbReference type="SUPFAM" id="SSF51445">
    <property type="entry name" value="(Trans)glycosidases"/>
    <property type="match status" value="1"/>
</dbReference>
<dbReference type="SUPFAM" id="SSF55545">
    <property type="entry name" value="beta-N-acetylhexosaminidase-like domain"/>
    <property type="match status" value="1"/>
</dbReference>
<proteinExistence type="inferred from homology"/>
<evidence type="ECO:0000256" key="1">
    <source>
        <dbReference type="ARBA" id="ARBA00001231"/>
    </source>
</evidence>
<evidence type="ECO:0000256" key="5">
    <source>
        <dbReference type="ARBA" id="ARBA00023295"/>
    </source>
</evidence>
<dbReference type="InterPro" id="IPR015883">
    <property type="entry name" value="Glyco_hydro_20_cat"/>
</dbReference>
<dbReference type="EMBL" id="LAZR01002779">
    <property type="protein sequence ID" value="KKN25722.1"/>
    <property type="molecule type" value="Genomic_DNA"/>
</dbReference>
<dbReference type="Gene3D" id="3.20.20.80">
    <property type="entry name" value="Glycosidases"/>
    <property type="match status" value="1"/>
</dbReference>
<name>A0A0F9PM96_9ZZZZ</name>
<evidence type="ECO:0000256" key="3">
    <source>
        <dbReference type="ARBA" id="ARBA00012663"/>
    </source>
</evidence>
<evidence type="ECO:0000256" key="4">
    <source>
        <dbReference type="ARBA" id="ARBA00022801"/>
    </source>
</evidence>
<dbReference type="GO" id="GO:0005975">
    <property type="term" value="P:carbohydrate metabolic process"/>
    <property type="evidence" value="ECO:0007669"/>
    <property type="project" value="InterPro"/>
</dbReference>
<dbReference type="GO" id="GO:0004563">
    <property type="term" value="F:beta-N-acetylhexosaminidase activity"/>
    <property type="evidence" value="ECO:0007669"/>
    <property type="project" value="UniProtKB-EC"/>
</dbReference>
<dbReference type="EC" id="3.2.1.52" evidence="3"/>
<comment type="similarity">
    <text evidence="2">Belongs to the glycosyl hydrolase 20 family.</text>
</comment>
<feature type="domain" description="Beta-hexosaminidase bacterial type N-terminal" evidence="7">
    <location>
        <begin position="20"/>
        <end position="161"/>
    </location>
</feature>
<dbReference type="InterPro" id="IPR025705">
    <property type="entry name" value="Beta_hexosaminidase_sua/sub"/>
</dbReference>
<dbReference type="Gene3D" id="3.30.379.10">
    <property type="entry name" value="Chitobiase/beta-hexosaminidase domain 2-like"/>
    <property type="match status" value="1"/>
</dbReference>
<dbReference type="Pfam" id="PF02838">
    <property type="entry name" value="Glyco_hydro_20b"/>
    <property type="match status" value="1"/>
</dbReference>
<feature type="non-terminal residue" evidence="8">
    <location>
        <position position="296"/>
    </location>
</feature>
<dbReference type="PANTHER" id="PTHR22600:SF57">
    <property type="entry name" value="BETA-N-ACETYLHEXOSAMINIDASE"/>
    <property type="match status" value="1"/>
</dbReference>
<dbReference type="PANTHER" id="PTHR22600">
    <property type="entry name" value="BETA-HEXOSAMINIDASE"/>
    <property type="match status" value="1"/>
</dbReference>
<dbReference type="PRINTS" id="PR00738">
    <property type="entry name" value="GLHYDRLASE20"/>
</dbReference>